<protein>
    <submittedName>
        <fullName evidence="1">Uncharacterized protein</fullName>
    </submittedName>
</protein>
<gene>
    <name evidence="1" type="ORF">RR42_m4169</name>
</gene>
<reference evidence="1 2" key="1">
    <citation type="journal article" date="2015" name="Genome Announc.">
        <title>Complete Genome Sequence of Cupriavidus basilensis 4G11, Isolated from the Oak Ridge Field Research Center Site.</title>
        <authorList>
            <person name="Ray J."/>
            <person name="Waters R.J."/>
            <person name="Skerker J.M."/>
            <person name="Kuehl J.V."/>
            <person name="Price M.N."/>
            <person name="Huang J."/>
            <person name="Chakraborty R."/>
            <person name="Arkin A.P."/>
            <person name="Deutschbauer A."/>
        </authorList>
    </citation>
    <scope>NUCLEOTIDE SEQUENCE [LARGE SCALE GENOMIC DNA]</scope>
    <source>
        <strain evidence="1">4G11</strain>
    </source>
</reference>
<proteinExistence type="predicted"/>
<dbReference type="KEGG" id="cbw:RR42_m4169"/>
<sequence>MGWACGLGHGTLRHKAAPAASAAGNLIHREGNTIADQCCRTACRGCLTYGCVRACAA</sequence>
<dbReference type="EMBL" id="CP010536">
    <property type="protein sequence ID" value="AJG21516.1"/>
    <property type="molecule type" value="Genomic_DNA"/>
</dbReference>
<accession>A0A0C4YLM4</accession>
<dbReference type="AlphaFoldDB" id="A0A0C4YLM4"/>
<name>A0A0C4YLM4_9BURK</name>
<dbReference type="Proteomes" id="UP000031843">
    <property type="component" value="Chromosome main"/>
</dbReference>
<organism evidence="1 2">
    <name type="scientific">Cupriavidus basilensis</name>
    <dbReference type="NCBI Taxonomy" id="68895"/>
    <lineage>
        <taxon>Bacteria</taxon>
        <taxon>Pseudomonadati</taxon>
        <taxon>Pseudomonadota</taxon>
        <taxon>Betaproteobacteria</taxon>
        <taxon>Burkholderiales</taxon>
        <taxon>Burkholderiaceae</taxon>
        <taxon>Cupriavidus</taxon>
    </lineage>
</organism>
<keyword evidence="2" id="KW-1185">Reference proteome</keyword>
<evidence type="ECO:0000313" key="1">
    <source>
        <dbReference type="EMBL" id="AJG21516.1"/>
    </source>
</evidence>
<evidence type="ECO:0000313" key="2">
    <source>
        <dbReference type="Proteomes" id="UP000031843"/>
    </source>
</evidence>